<feature type="domain" description="AMP-dependent synthetase/ligase" evidence="1">
    <location>
        <begin position="12"/>
        <end position="360"/>
    </location>
</feature>
<dbReference type="Proteomes" id="UP001500839">
    <property type="component" value="Unassembled WGS sequence"/>
</dbReference>
<keyword evidence="4" id="KW-1185">Reference proteome</keyword>
<dbReference type="Pfam" id="PF13193">
    <property type="entry name" value="AMP-binding_C"/>
    <property type="match status" value="1"/>
</dbReference>
<dbReference type="InterPro" id="IPR050237">
    <property type="entry name" value="ATP-dep_AMP-bd_enzyme"/>
</dbReference>
<evidence type="ECO:0000313" key="3">
    <source>
        <dbReference type="EMBL" id="GAA4803892.1"/>
    </source>
</evidence>
<dbReference type="PANTHER" id="PTHR43767:SF12">
    <property type="entry name" value="AMP-DEPENDENT SYNTHETASE AND LIGASE"/>
    <property type="match status" value="1"/>
</dbReference>
<dbReference type="PANTHER" id="PTHR43767">
    <property type="entry name" value="LONG-CHAIN-FATTY-ACID--COA LIGASE"/>
    <property type="match status" value="1"/>
</dbReference>
<dbReference type="InterPro" id="IPR000873">
    <property type="entry name" value="AMP-dep_synth/lig_dom"/>
</dbReference>
<evidence type="ECO:0000313" key="4">
    <source>
        <dbReference type="Proteomes" id="UP001500839"/>
    </source>
</evidence>
<dbReference type="InterPro" id="IPR042099">
    <property type="entry name" value="ANL_N_sf"/>
</dbReference>
<evidence type="ECO:0000259" key="1">
    <source>
        <dbReference type="Pfam" id="PF00501"/>
    </source>
</evidence>
<dbReference type="InterPro" id="IPR020845">
    <property type="entry name" value="AMP-binding_CS"/>
</dbReference>
<organism evidence="3 4">
    <name type="scientific">Tomitella cavernea</name>
    <dbReference type="NCBI Taxonomy" id="1387982"/>
    <lineage>
        <taxon>Bacteria</taxon>
        <taxon>Bacillati</taxon>
        <taxon>Actinomycetota</taxon>
        <taxon>Actinomycetes</taxon>
        <taxon>Mycobacteriales</taxon>
        <taxon>Tomitella</taxon>
    </lineage>
</organism>
<protein>
    <submittedName>
        <fullName evidence="3">Long-chain fatty acid--CoA ligase</fullName>
    </submittedName>
</protein>
<keyword evidence="3" id="KW-0436">Ligase</keyword>
<feature type="domain" description="AMP-binding enzyme C-terminal" evidence="2">
    <location>
        <begin position="410"/>
        <end position="485"/>
    </location>
</feature>
<sequence length="514" mass="54738">MSTLSLAAILAEPARRVPGKTAVIEGERRVSYGDLWHQARQYAQYLADEGVAPGDHVAIMCPNTVEFVRAYYGALAAGAVVVPVPTMLRADEVEYMLADSGAGHLIVPDAPDETARAAAARTGAAVLAAHCPPGTPAVGTYATRGPEDVAVLFYTSGTTGRPKGALLTHLNLVMCATANAIDANPFERDDIVLGCLPLFHTFGQTVSMNSTFRIGATLVLQPRFDAADAVELMCREQVTAFFGVPTMFIRLTEAAGHAKAVTSLRMCISGGASLPVAALSAFEEAFHTTIYEGYGLSETSPTASVNQPDFGVRPGSIGHAIWGVDVEIADPDVEGRIALLDTGRRGEIVVRGHNVFSGYHGRPEATAEVLVDGWFRTGDIGVKDSDGFLFVVDRKKDLIIRGGYNVYPRELEEVLMRHPAVSQAAVIGVPDADVGEEVCAIVVPRAGEAVDADELYAWAREHLGKQKYPRRIEVVDALPLGPSHKVLKRELRKQFDRSGPATYGTAPAPAGAPA</sequence>
<dbReference type="SUPFAM" id="SSF56801">
    <property type="entry name" value="Acetyl-CoA synthetase-like"/>
    <property type="match status" value="1"/>
</dbReference>
<dbReference type="PROSITE" id="PS00455">
    <property type="entry name" value="AMP_BINDING"/>
    <property type="match status" value="1"/>
</dbReference>
<dbReference type="Gene3D" id="3.40.50.12780">
    <property type="entry name" value="N-terminal domain of ligase-like"/>
    <property type="match status" value="1"/>
</dbReference>
<proteinExistence type="predicted"/>
<dbReference type="InterPro" id="IPR045851">
    <property type="entry name" value="AMP-bd_C_sf"/>
</dbReference>
<name>A0ABP9C253_9ACTN</name>
<dbReference type="CDD" id="cd05936">
    <property type="entry name" value="FC-FACS_FadD_like"/>
    <property type="match status" value="1"/>
</dbReference>
<gene>
    <name evidence="3" type="ORF">GCM10023353_02810</name>
</gene>
<comment type="caution">
    <text evidence="3">The sequence shown here is derived from an EMBL/GenBank/DDBJ whole genome shotgun (WGS) entry which is preliminary data.</text>
</comment>
<dbReference type="GO" id="GO:0016874">
    <property type="term" value="F:ligase activity"/>
    <property type="evidence" value="ECO:0007669"/>
    <property type="project" value="UniProtKB-KW"/>
</dbReference>
<dbReference type="Pfam" id="PF00501">
    <property type="entry name" value="AMP-binding"/>
    <property type="match status" value="1"/>
</dbReference>
<dbReference type="Gene3D" id="3.30.300.30">
    <property type="match status" value="1"/>
</dbReference>
<dbReference type="EMBL" id="BAABKQ010000001">
    <property type="protein sequence ID" value="GAA4803892.1"/>
    <property type="molecule type" value="Genomic_DNA"/>
</dbReference>
<accession>A0ABP9C253</accession>
<dbReference type="RefSeq" id="WP_200175923.1">
    <property type="nucleotide sequence ID" value="NZ_BAABKQ010000001.1"/>
</dbReference>
<evidence type="ECO:0000259" key="2">
    <source>
        <dbReference type="Pfam" id="PF13193"/>
    </source>
</evidence>
<dbReference type="InterPro" id="IPR025110">
    <property type="entry name" value="AMP-bd_C"/>
</dbReference>
<reference evidence="4" key="1">
    <citation type="journal article" date="2019" name="Int. J. Syst. Evol. Microbiol.">
        <title>The Global Catalogue of Microorganisms (GCM) 10K type strain sequencing project: providing services to taxonomists for standard genome sequencing and annotation.</title>
        <authorList>
            <consortium name="The Broad Institute Genomics Platform"/>
            <consortium name="The Broad Institute Genome Sequencing Center for Infectious Disease"/>
            <person name="Wu L."/>
            <person name="Ma J."/>
        </authorList>
    </citation>
    <scope>NUCLEOTIDE SEQUENCE [LARGE SCALE GENOMIC DNA]</scope>
    <source>
        <strain evidence="4">JCM 18542</strain>
    </source>
</reference>